<accession>A0A131YGG7</accession>
<organism evidence="2">
    <name type="scientific">Rhipicephalus appendiculatus</name>
    <name type="common">Brown ear tick</name>
    <dbReference type="NCBI Taxonomy" id="34631"/>
    <lineage>
        <taxon>Eukaryota</taxon>
        <taxon>Metazoa</taxon>
        <taxon>Ecdysozoa</taxon>
        <taxon>Arthropoda</taxon>
        <taxon>Chelicerata</taxon>
        <taxon>Arachnida</taxon>
        <taxon>Acari</taxon>
        <taxon>Parasitiformes</taxon>
        <taxon>Ixodida</taxon>
        <taxon>Ixodoidea</taxon>
        <taxon>Ixodidae</taxon>
        <taxon>Rhipicephalinae</taxon>
        <taxon>Rhipicephalus</taxon>
        <taxon>Rhipicephalus</taxon>
    </lineage>
</organism>
<evidence type="ECO:0000313" key="2">
    <source>
        <dbReference type="EMBL" id="JAP77580.1"/>
    </source>
</evidence>
<evidence type="ECO:0000256" key="1">
    <source>
        <dbReference type="SAM" id="SignalP"/>
    </source>
</evidence>
<protein>
    <recommendedName>
        <fullName evidence="3">Secreted protein</fullName>
    </recommendedName>
</protein>
<feature type="signal peptide" evidence="1">
    <location>
        <begin position="1"/>
        <end position="19"/>
    </location>
</feature>
<proteinExistence type="predicted"/>
<sequence length="81" mass="9318">MADISTLAILLTLITLALPWNPVCVLAGNPQMGGRRKTFRDPIPFRVPPRYFYTTPRVRRIPPGIFPHQRRVLRAHFPISK</sequence>
<feature type="chain" id="PRO_5007285083" description="Secreted protein" evidence="1">
    <location>
        <begin position="20"/>
        <end position="81"/>
    </location>
</feature>
<keyword evidence="1" id="KW-0732">Signal</keyword>
<reference evidence="2" key="1">
    <citation type="journal article" date="2016" name="Ticks Tick Borne Dis.">
        <title>De novo assembly and annotation of the salivary gland transcriptome of Rhipicephalus appendiculatus male and female ticks during blood feeding.</title>
        <authorList>
            <person name="de Castro M.H."/>
            <person name="de Klerk D."/>
            <person name="Pienaar R."/>
            <person name="Latif A.A."/>
            <person name="Rees D.J."/>
            <person name="Mans B.J."/>
        </authorList>
    </citation>
    <scope>NUCLEOTIDE SEQUENCE</scope>
    <source>
        <tissue evidence="2">Salivary glands</tissue>
    </source>
</reference>
<name>A0A131YGG7_RHIAP</name>
<dbReference type="EMBL" id="GEDV01010977">
    <property type="protein sequence ID" value="JAP77580.1"/>
    <property type="molecule type" value="Transcribed_RNA"/>
</dbReference>
<evidence type="ECO:0008006" key="3">
    <source>
        <dbReference type="Google" id="ProtNLM"/>
    </source>
</evidence>
<dbReference type="AlphaFoldDB" id="A0A131YGG7"/>